<protein>
    <submittedName>
        <fullName evidence="3">Uncharacterized protein YndB with AHSA1/START domain</fullName>
    </submittedName>
</protein>
<comment type="similarity">
    <text evidence="1">Belongs to the AHA1 family.</text>
</comment>
<comment type="caution">
    <text evidence="3">The sequence shown here is derived from an EMBL/GenBank/DDBJ whole genome shotgun (WGS) entry which is preliminary data.</text>
</comment>
<name>A0A4R6KRF5_9ACTN</name>
<dbReference type="SUPFAM" id="SSF55961">
    <property type="entry name" value="Bet v1-like"/>
    <property type="match status" value="2"/>
</dbReference>
<gene>
    <name evidence="3" type="ORF">EV643_101554</name>
</gene>
<evidence type="ECO:0000313" key="3">
    <source>
        <dbReference type="EMBL" id="TDO54764.1"/>
    </source>
</evidence>
<dbReference type="EMBL" id="SNWQ01000001">
    <property type="protein sequence ID" value="TDO54764.1"/>
    <property type="molecule type" value="Genomic_DNA"/>
</dbReference>
<reference evidence="3 4" key="1">
    <citation type="submission" date="2019-03" db="EMBL/GenBank/DDBJ databases">
        <title>Genomic Encyclopedia of Type Strains, Phase III (KMG-III): the genomes of soil and plant-associated and newly described type strains.</title>
        <authorList>
            <person name="Whitman W."/>
        </authorList>
    </citation>
    <scope>NUCLEOTIDE SEQUENCE [LARGE SCALE GENOMIC DNA]</scope>
    <source>
        <strain evidence="3 4">VKM Ac-2527</strain>
    </source>
</reference>
<dbReference type="CDD" id="cd07814">
    <property type="entry name" value="SRPBCC_CalC_Aha1-like"/>
    <property type="match status" value="2"/>
</dbReference>
<keyword evidence="4" id="KW-1185">Reference proteome</keyword>
<dbReference type="OrthoDB" id="4538425at2"/>
<organism evidence="3 4">
    <name type="scientific">Kribbella caucasensis</name>
    <dbReference type="NCBI Taxonomy" id="2512215"/>
    <lineage>
        <taxon>Bacteria</taxon>
        <taxon>Bacillati</taxon>
        <taxon>Actinomycetota</taxon>
        <taxon>Actinomycetes</taxon>
        <taxon>Propionibacteriales</taxon>
        <taxon>Kribbellaceae</taxon>
        <taxon>Kribbella</taxon>
    </lineage>
</organism>
<feature type="domain" description="Activator of Hsp90 ATPase homologue 1/2-like C-terminal" evidence="2">
    <location>
        <begin position="15"/>
        <end position="133"/>
    </location>
</feature>
<dbReference type="Pfam" id="PF08327">
    <property type="entry name" value="AHSA1"/>
    <property type="match status" value="2"/>
</dbReference>
<dbReference type="RefSeq" id="WP_133798309.1">
    <property type="nucleotide sequence ID" value="NZ_SNWQ01000001.1"/>
</dbReference>
<evidence type="ECO:0000313" key="4">
    <source>
        <dbReference type="Proteomes" id="UP000295388"/>
    </source>
</evidence>
<accession>A0A4R6KRF5</accession>
<evidence type="ECO:0000259" key="2">
    <source>
        <dbReference type="Pfam" id="PF08327"/>
    </source>
</evidence>
<feature type="domain" description="Activator of Hsp90 ATPase homologue 1/2-like C-terminal" evidence="2">
    <location>
        <begin position="156"/>
        <end position="267"/>
    </location>
</feature>
<dbReference type="Proteomes" id="UP000295388">
    <property type="component" value="Unassembled WGS sequence"/>
</dbReference>
<evidence type="ECO:0000256" key="1">
    <source>
        <dbReference type="ARBA" id="ARBA00006817"/>
    </source>
</evidence>
<proteinExistence type="inferred from homology"/>
<sequence length="278" mass="30604">MTEPTILQARAKVGRKEVYQALTDPAALNQWLGEHSAVDLPERFEFWGRSVPEGDAPHQQVLHADDTSLKFSWLLDGEETTTEITLIEEGADSTLIKLSQTHYDFNDVLTGASIRGVLETFWALALANLVDLLEGRELTGRPDFTSPELSGELSIDAPVAKVFESLTDSDQASAWFGFPIGIEPYVGGRFAMGGLDAGQAAKVVDLEEGRKMSVDWGPGIGITTWELAESEGKTRLTFVMSGFDTEQPPYAAWLGWLSGMAELRRYHEQADWAPIWVG</sequence>
<dbReference type="InterPro" id="IPR013538">
    <property type="entry name" value="ASHA1/2-like_C"/>
</dbReference>
<dbReference type="InterPro" id="IPR023393">
    <property type="entry name" value="START-like_dom_sf"/>
</dbReference>
<dbReference type="AlphaFoldDB" id="A0A4R6KRF5"/>
<dbReference type="Gene3D" id="3.30.530.20">
    <property type="match status" value="2"/>
</dbReference>